<dbReference type="Proteomes" id="UP000828048">
    <property type="component" value="Chromosome 5"/>
</dbReference>
<name>A0ACB7Y1V4_9ERIC</name>
<organism evidence="1 2">
    <name type="scientific">Vaccinium darrowii</name>
    <dbReference type="NCBI Taxonomy" id="229202"/>
    <lineage>
        <taxon>Eukaryota</taxon>
        <taxon>Viridiplantae</taxon>
        <taxon>Streptophyta</taxon>
        <taxon>Embryophyta</taxon>
        <taxon>Tracheophyta</taxon>
        <taxon>Spermatophyta</taxon>
        <taxon>Magnoliopsida</taxon>
        <taxon>eudicotyledons</taxon>
        <taxon>Gunneridae</taxon>
        <taxon>Pentapetalae</taxon>
        <taxon>asterids</taxon>
        <taxon>Ericales</taxon>
        <taxon>Ericaceae</taxon>
        <taxon>Vaccinioideae</taxon>
        <taxon>Vaccinieae</taxon>
        <taxon>Vaccinium</taxon>
    </lineage>
</organism>
<sequence>MNLPIVQTISECFIKPQYPVEEIKPPIYLAPWDLAMLSVLYLQKGLLFIKPTPTNDQQNPVKTLLEKLKESLSLTLIHFYPLAGRLATHKQENPNSYSVYIDCNNSPGAKFIYATANLSISDILSPVDVPLVVQSFFDHQGAINHDGHTMSLLSIQVTELIDGIFIGCSINHVVADGTSYWHFVNTLSNTYRAQEKSYEISRPPILTRCFPDGCDPIIKLPFSHHDQFIRRVESPPLRTRIFHFSSQSVAKLKCKANSECKTLNISSFQAVCALIWRCVTRARRVPCDQETSCSMAADNRTRMEPPLPNEYFGNLSQPLIGKASSGELLEHRFGWAAWRLHEAVAGHSVRVVREWVDKWMEHPFMYILGKFSGQFGVIMRWSPRFEMYECEFGMGRAVAIRSGYDARFDGKVAFSPGYEGGGSMDVEVCLSPEAMSGLESDGEFMDGVNGIEHG</sequence>
<dbReference type="EMBL" id="CM037155">
    <property type="protein sequence ID" value="KAH7847158.1"/>
    <property type="molecule type" value="Genomic_DNA"/>
</dbReference>
<keyword evidence="2" id="KW-1185">Reference proteome</keyword>
<protein>
    <submittedName>
        <fullName evidence="1">Uncharacterized protein</fullName>
    </submittedName>
</protein>
<evidence type="ECO:0000313" key="1">
    <source>
        <dbReference type="EMBL" id="KAH7847158.1"/>
    </source>
</evidence>
<accession>A0ACB7Y1V4</accession>
<evidence type="ECO:0000313" key="2">
    <source>
        <dbReference type="Proteomes" id="UP000828048"/>
    </source>
</evidence>
<comment type="caution">
    <text evidence="1">The sequence shown here is derived from an EMBL/GenBank/DDBJ whole genome shotgun (WGS) entry which is preliminary data.</text>
</comment>
<reference evidence="1 2" key="1">
    <citation type="journal article" date="2021" name="Hortic Res">
        <title>High-quality reference genome and annotation aids understanding of berry development for evergreen blueberry (Vaccinium darrowii).</title>
        <authorList>
            <person name="Yu J."/>
            <person name="Hulse-Kemp A.M."/>
            <person name="Babiker E."/>
            <person name="Staton M."/>
        </authorList>
    </citation>
    <scope>NUCLEOTIDE SEQUENCE [LARGE SCALE GENOMIC DNA]</scope>
    <source>
        <strain evidence="2">cv. NJ 8807/NJ 8810</strain>
        <tissue evidence="1">Young leaf</tissue>
    </source>
</reference>
<gene>
    <name evidence="1" type="ORF">Vadar_022650</name>
</gene>
<proteinExistence type="predicted"/>